<dbReference type="GO" id="GO:0019629">
    <property type="term" value="P:propionate catabolic process, 2-methylcitrate cycle"/>
    <property type="evidence" value="ECO:0007669"/>
    <property type="project" value="InterPro"/>
</dbReference>
<dbReference type="InterPro" id="IPR025110">
    <property type="entry name" value="AMP-bd_C"/>
</dbReference>
<dbReference type="GO" id="GO:0050218">
    <property type="term" value="F:propionate-CoA ligase activity"/>
    <property type="evidence" value="ECO:0007669"/>
    <property type="project" value="InterPro"/>
</dbReference>
<evidence type="ECO:0000313" key="11">
    <source>
        <dbReference type="Proteomes" id="UP000197032"/>
    </source>
</evidence>
<keyword evidence="11" id="KW-1185">Reference proteome</keyword>
<feature type="domain" description="AMP-binding enzyme C-terminal" evidence="8">
    <location>
        <begin position="511"/>
        <end position="589"/>
    </location>
</feature>
<dbReference type="InterPro" id="IPR012694">
    <property type="entry name" value="Propion_PrpE"/>
</dbReference>
<keyword evidence="4" id="KW-0067">ATP-binding</keyword>
<comment type="caution">
    <text evidence="10">The sequence shown here is derived from an EMBL/GenBank/DDBJ whole genome shotgun (WGS) entry which is preliminary data.</text>
</comment>
<dbReference type="RefSeq" id="WP_088554800.1">
    <property type="nucleotide sequence ID" value="NZ_BDGJ01000168.1"/>
</dbReference>
<dbReference type="PROSITE" id="PS00455">
    <property type="entry name" value="AMP_BINDING"/>
    <property type="match status" value="1"/>
</dbReference>
<dbReference type="EC" id="6.2.1.1" evidence="5"/>
<dbReference type="AlphaFoldDB" id="A0A1Z5HW11"/>
<dbReference type="InterPro" id="IPR011904">
    <property type="entry name" value="Ac_CoA_lig"/>
</dbReference>
<dbReference type="Proteomes" id="UP000197032">
    <property type="component" value="Unassembled WGS sequence"/>
</dbReference>
<dbReference type="Pfam" id="PF13193">
    <property type="entry name" value="AMP-binding_C"/>
    <property type="match status" value="1"/>
</dbReference>
<dbReference type="PANTHER" id="PTHR43347">
    <property type="entry name" value="ACYL-COA SYNTHETASE"/>
    <property type="match status" value="1"/>
</dbReference>
<feature type="transmembrane region" description="Helical" evidence="6">
    <location>
        <begin position="113"/>
        <end position="135"/>
    </location>
</feature>
<dbReference type="Pfam" id="PF00501">
    <property type="entry name" value="AMP-binding"/>
    <property type="match status" value="1"/>
</dbReference>
<keyword evidence="6" id="KW-1133">Transmembrane helix</keyword>
<dbReference type="GO" id="GO:0016208">
    <property type="term" value="F:AMP binding"/>
    <property type="evidence" value="ECO:0007669"/>
    <property type="project" value="InterPro"/>
</dbReference>
<dbReference type="GO" id="GO:0003987">
    <property type="term" value="F:acetate-CoA ligase activity"/>
    <property type="evidence" value="ECO:0007669"/>
    <property type="project" value="UniProtKB-UniRule"/>
</dbReference>
<name>A0A1Z5HW11_9FIRM</name>
<feature type="domain" description="Acetyl-coenzyme A synthetase N-terminal" evidence="9">
    <location>
        <begin position="4"/>
        <end position="58"/>
    </location>
</feature>
<evidence type="ECO:0000259" key="9">
    <source>
        <dbReference type="Pfam" id="PF16177"/>
    </source>
</evidence>
<dbReference type="InterPro" id="IPR045851">
    <property type="entry name" value="AMP-bd_C_sf"/>
</dbReference>
<evidence type="ECO:0000256" key="3">
    <source>
        <dbReference type="ARBA" id="ARBA00022741"/>
    </source>
</evidence>
<dbReference type="GO" id="GO:0005524">
    <property type="term" value="F:ATP binding"/>
    <property type="evidence" value="ECO:0007669"/>
    <property type="project" value="UniProtKB-KW"/>
</dbReference>
<keyword evidence="2 10" id="KW-0436">Ligase</keyword>
<dbReference type="SUPFAM" id="SSF56801">
    <property type="entry name" value="Acetyl-CoA synthetase-like"/>
    <property type="match status" value="1"/>
</dbReference>
<dbReference type="InterPro" id="IPR020845">
    <property type="entry name" value="AMP-binding_CS"/>
</dbReference>
<dbReference type="NCBIfam" id="NF001208">
    <property type="entry name" value="PRK00174.1"/>
    <property type="match status" value="1"/>
</dbReference>
<protein>
    <recommendedName>
        <fullName evidence="5">Acetate--CoA ligase</fullName>
        <ecNumber evidence="5">6.2.1.1</ecNumber>
    </recommendedName>
</protein>
<dbReference type="PANTHER" id="PTHR43347:SF3">
    <property type="entry name" value="ACYL-COA SYNTHETASE SHORT-CHAIN FAMILY MEMBER 3, MITOCHONDRIAL"/>
    <property type="match status" value="1"/>
</dbReference>
<dbReference type="Gene3D" id="3.30.300.30">
    <property type="match status" value="1"/>
</dbReference>
<organism evidence="10 11">
    <name type="scientific">Calderihabitans maritimus</name>
    <dbReference type="NCBI Taxonomy" id="1246530"/>
    <lineage>
        <taxon>Bacteria</taxon>
        <taxon>Bacillati</taxon>
        <taxon>Bacillota</taxon>
        <taxon>Clostridia</taxon>
        <taxon>Neomoorellales</taxon>
        <taxon>Calderihabitantaceae</taxon>
        <taxon>Calderihabitans</taxon>
    </lineage>
</organism>
<evidence type="ECO:0000256" key="5">
    <source>
        <dbReference type="NCBIfam" id="TIGR02188"/>
    </source>
</evidence>
<dbReference type="InterPro" id="IPR032387">
    <property type="entry name" value="ACAS_N"/>
</dbReference>
<dbReference type="GO" id="GO:0019427">
    <property type="term" value="P:acetyl-CoA biosynthetic process from acetate"/>
    <property type="evidence" value="ECO:0007669"/>
    <property type="project" value="UniProtKB-UniRule"/>
</dbReference>
<dbReference type="InterPro" id="IPR042099">
    <property type="entry name" value="ANL_N_sf"/>
</dbReference>
<keyword evidence="6" id="KW-0472">Membrane</keyword>
<sequence length="631" mass="70057">MSSYQEVYQKSVEKPEEFWAEAASKLHWYKKWEKVLDDSNAPFYRWFVGGKTNLCYNAVDRHALGSKRGQAAIIWESPETGQSRILTYYQLYKEVNRFAGVLKNLGVGKGDRVLIYLPMVVEAAIAMLACVRIGAIHSVVFAGFSYNALADRIDDAQPKVVLLADAGHRNGKPVPLKGIVDKALETAKHKVDHCIILNRGIAEFDTVPGRDLDWETALAEKGENYVEPEEMDSTDPSYILYTSGTTGKPKGVLRDTGGYMVALHNSMEQIYDVGEGDVYFSTSDIGWVVGHSYIIYAPLLKGVTTIIYEGTPIYPDPSIWWQVVEKYGVTHVFSAPTAMRILRKYPEEHLKSRDVSSLKYLFLAGEPLDDSTWKWASDALGVKVIDHYWQTETGWPILSNMPGVEALPIKPGSPTKPVVGYKLKVVDANGDPVPKGQKGFLVVEPPLPPGNLMTIWGDDARYKNSYFGFFQDKLLYMTGDYGIEDEDGYFWVLGRADEVINVAGHRLGTREVEEVISSHPAVAEGMAIGVKDEVKGQAIICLVVLKEGREPSEEISKAIINLVREKIGPVATPKEVKFVKMLPKTRSGKIMRRVIKAVAEGEQIGDLSTLEDGASIEEVKKAIESMKAQLG</sequence>
<dbReference type="Pfam" id="PF16177">
    <property type="entry name" value="ACAS_N"/>
    <property type="match status" value="1"/>
</dbReference>
<reference evidence="11" key="1">
    <citation type="journal article" date="2017" name="Appl. Environ. Microbiol.">
        <title>Genomic analysis of Calderihabitans maritimus KKC1, a thermophilic hydrogenogenic carboxydotrophic bacterium isolated from marine sediment.</title>
        <authorList>
            <person name="Omae K."/>
            <person name="Yoneda Y."/>
            <person name="Fukuyama Y."/>
            <person name="Yoshida T."/>
            <person name="Sako Y."/>
        </authorList>
    </citation>
    <scope>NUCLEOTIDE SEQUENCE [LARGE SCALE GENOMIC DNA]</scope>
    <source>
        <strain evidence="11">KKC1</strain>
    </source>
</reference>
<comment type="similarity">
    <text evidence="1">Belongs to the ATP-dependent AMP-binding enzyme family.</text>
</comment>
<evidence type="ECO:0000259" key="7">
    <source>
        <dbReference type="Pfam" id="PF00501"/>
    </source>
</evidence>
<evidence type="ECO:0000259" key="8">
    <source>
        <dbReference type="Pfam" id="PF13193"/>
    </source>
</evidence>
<keyword evidence="6" id="KW-0812">Transmembrane</keyword>
<evidence type="ECO:0000256" key="4">
    <source>
        <dbReference type="ARBA" id="ARBA00022840"/>
    </source>
</evidence>
<accession>A0A1Z5HW11</accession>
<dbReference type="OrthoDB" id="9778383at2"/>
<dbReference type="Gene3D" id="3.40.50.12780">
    <property type="entry name" value="N-terminal domain of ligase-like"/>
    <property type="match status" value="1"/>
</dbReference>
<proteinExistence type="inferred from homology"/>
<dbReference type="NCBIfam" id="TIGR02188">
    <property type="entry name" value="Ac_CoA_lig_AcsA"/>
    <property type="match status" value="1"/>
</dbReference>
<dbReference type="FunFam" id="3.40.50.12780:FF:000001">
    <property type="entry name" value="Acetyl-coenzyme A synthetase"/>
    <property type="match status" value="1"/>
</dbReference>
<evidence type="ECO:0000256" key="6">
    <source>
        <dbReference type="SAM" id="Phobius"/>
    </source>
</evidence>
<feature type="domain" description="AMP-dependent synthetase/ligase" evidence="7">
    <location>
        <begin position="68"/>
        <end position="444"/>
    </location>
</feature>
<evidence type="ECO:0000313" key="10">
    <source>
        <dbReference type="EMBL" id="GAW93722.1"/>
    </source>
</evidence>
<gene>
    <name evidence="10" type="ORF">KKC1_28500</name>
</gene>
<dbReference type="InterPro" id="IPR000873">
    <property type="entry name" value="AMP-dep_synth/lig_dom"/>
</dbReference>
<evidence type="ECO:0000256" key="1">
    <source>
        <dbReference type="ARBA" id="ARBA00006432"/>
    </source>
</evidence>
<keyword evidence="3" id="KW-0547">Nucleotide-binding</keyword>
<dbReference type="EMBL" id="BDGJ01000168">
    <property type="protein sequence ID" value="GAW93722.1"/>
    <property type="molecule type" value="Genomic_DNA"/>
</dbReference>
<evidence type="ECO:0000256" key="2">
    <source>
        <dbReference type="ARBA" id="ARBA00022598"/>
    </source>
</evidence>
<dbReference type="NCBIfam" id="TIGR02316">
    <property type="entry name" value="propion_prpE"/>
    <property type="match status" value="1"/>
</dbReference>